<evidence type="ECO:0000313" key="2">
    <source>
        <dbReference type="EMBL" id="EFQ98864.1"/>
    </source>
</evidence>
<sequence length="77" mass="8410">MQQSLPFDHFCVLYMVEVSILTLIDFASLGKPHLEEDALPASEPSPFNPAPSGVIENRGAEPVGPSDATRMRYPRAP</sequence>
<dbReference type="HOGENOM" id="CLU_2637606_0_0_1"/>
<evidence type="ECO:0000256" key="1">
    <source>
        <dbReference type="SAM" id="MobiDB-lite"/>
    </source>
</evidence>
<organism evidence="3">
    <name type="scientific">Arthroderma gypseum (strain ATCC MYA-4604 / CBS 118893)</name>
    <name type="common">Microsporum gypseum</name>
    <dbReference type="NCBI Taxonomy" id="535722"/>
    <lineage>
        <taxon>Eukaryota</taxon>
        <taxon>Fungi</taxon>
        <taxon>Dikarya</taxon>
        <taxon>Ascomycota</taxon>
        <taxon>Pezizomycotina</taxon>
        <taxon>Eurotiomycetes</taxon>
        <taxon>Eurotiomycetidae</taxon>
        <taxon>Onygenales</taxon>
        <taxon>Arthrodermataceae</taxon>
        <taxon>Nannizzia</taxon>
    </lineage>
</organism>
<reference evidence="3" key="1">
    <citation type="journal article" date="2012" name="MBio">
        <title>Comparative genome analysis of Trichophyton rubrum and related dermatophytes reveals candidate genes involved in infection.</title>
        <authorList>
            <person name="Martinez D.A."/>
            <person name="Oliver B.G."/>
            <person name="Graeser Y."/>
            <person name="Goldberg J.M."/>
            <person name="Li W."/>
            <person name="Martinez-Rossi N.M."/>
            <person name="Monod M."/>
            <person name="Shelest E."/>
            <person name="Barton R.C."/>
            <person name="Birch E."/>
            <person name="Brakhage A.A."/>
            <person name="Chen Z."/>
            <person name="Gurr S.J."/>
            <person name="Heiman D."/>
            <person name="Heitman J."/>
            <person name="Kosti I."/>
            <person name="Rossi A."/>
            <person name="Saif S."/>
            <person name="Samalova M."/>
            <person name="Saunders C.W."/>
            <person name="Shea T."/>
            <person name="Summerbell R.C."/>
            <person name="Xu J."/>
            <person name="Young S."/>
            <person name="Zeng Q."/>
            <person name="Birren B.W."/>
            <person name="Cuomo C.A."/>
            <person name="White T.C."/>
        </authorList>
    </citation>
    <scope>NUCLEOTIDE SEQUENCE [LARGE SCALE GENOMIC DNA]</scope>
    <source>
        <strain evidence="3">ATCC MYA-4604 / CBS 118893</strain>
    </source>
</reference>
<evidence type="ECO:0000313" key="3">
    <source>
        <dbReference type="Proteomes" id="UP000002669"/>
    </source>
</evidence>
<dbReference type="GeneID" id="10033151"/>
<feature type="region of interest" description="Disordered" evidence="1">
    <location>
        <begin position="37"/>
        <end position="77"/>
    </location>
</feature>
<dbReference type="InParanoid" id="E5QYK1"/>
<accession>E5QYK1</accession>
<dbReference type="AlphaFoldDB" id="E5QYK1"/>
<dbReference type="Proteomes" id="UP000002669">
    <property type="component" value="Unassembled WGS sequence"/>
</dbReference>
<dbReference type="EMBL" id="DS989822">
    <property type="protein sequence ID" value="EFQ98864.1"/>
    <property type="molecule type" value="Genomic_DNA"/>
</dbReference>
<keyword evidence="3" id="KW-1185">Reference proteome</keyword>
<protein>
    <submittedName>
        <fullName evidence="2">Uncharacterized protein</fullName>
    </submittedName>
</protein>
<proteinExistence type="predicted"/>
<dbReference type="VEuPathDB" id="FungiDB:MGYG_01879"/>
<dbReference type="RefSeq" id="XP_003177816.1">
    <property type="nucleotide sequence ID" value="XM_003177768.1"/>
</dbReference>
<gene>
    <name evidence="2" type="ORF">MGYG_01879</name>
</gene>
<name>E5QYK1_ARTGP</name>